<organism evidence="23 24">
    <name type="scientific">Pogona vitticeps</name>
    <name type="common">central bearded dragon</name>
    <dbReference type="NCBI Taxonomy" id="103695"/>
    <lineage>
        <taxon>Eukaryota</taxon>
        <taxon>Metazoa</taxon>
        <taxon>Chordata</taxon>
        <taxon>Craniata</taxon>
        <taxon>Vertebrata</taxon>
        <taxon>Euteleostomi</taxon>
        <taxon>Lepidosauria</taxon>
        <taxon>Squamata</taxon>
        <taxon>Bifurcata</taxon>
        <taxon>Unidentata</taxon>
        <taxon>Episquamata</taxon>
        <taxon>Toxicofera</taxon>
        <taxon>Iguania</taxon>
        <taxon>Acrodonta</taxon>
        <taxon>Agamidae</taxon>
        <taxon>Amphibolurinae</taxon>
        <taxon>Pogona</taxon>
    </lineage>
</organism>
<dbReference type="PANTHER" id="PTHR45742:SF1">
    <property type="entry name" value="COMPLEMENT COMPONENT C8 ALPHA CHAIN"/>
    <property type="match status" value="1"/>
</dbReference>
<dbReference type="InterPro" id="IPR001862">
    <property type="entry name" value="MAC_perforin"/>
</dbReference>
<keyword evidence="19" id="KW-1053">Target membrane</keyword>
<dbReference type="GO" id="GO:0044218">
    <property type="term" value="C:other organism cell membrane"/>
    <property type="evidence" value="ECO:0007669"/>
    <property type="project" value="UniProtKB-KW"/>
</dbReference>
<dbReference type="AlphaFoldDB" id="A0A6J0TES6"/>
<evidence type="ECO:0000256" key="15">
    <source>
        <dbReference type="ARBA" id="ARBA00023058"/>
    </source>
</evidence>
<keyword evidence="4" id="KW-1134">Transmembrane beta strand</keyword>
<dbReference type="PROSITE" id="PS01209">
    <property type="entry name" value="LDLRA_1"/>
    <property type="match status" value="1"/>
</dbReference>
<dbReference type="PROSITE" id="PS50068">
    <property type="entry name" value="LDLRA_2"/>
    <property type="match status" value="1"/>
</dbReference>
<dbReference type="SMART" id="SM00457">
    <property type="entry name" value="MACPF"/>
    <property type="match status" value="1"/>
</dbReference>
<evidence type="ECO:0000256" key="3">
    <source>
        <dbReference type="ARBA" id="ARBA00009214"/>
    </source>
</evidence>
<evidence type="ECO:0000256" key="8">
    <source>
        <dbReference type="ARBA" id="ARBA00022588"/>
    </source>
</evidence>
<dbReference type="CTD" id="731"/>
<name>A0A6J0TES6_9SAUR</name>
<dbReference type="GeneID" id="110077117"/>
<keyword evidence="5" id="KW-0964">Secreted</keyword>
<feature type="chain" id="PRO_5046175171" evidence="21">
    <location>
        <begin position="30"/>
        <end position="598"/>
    </location>
</feature>
<evidence type="ECO:0000256" key="4">
    <source>
        <dbReference type="ARBA" id="ARBA00022452"/>
    </source>
</evidence>
<keyword evidence="11" id="KW-0677">Repeat</keyword>
<dbReference type="GO" id="GO:0005579">
    <property type="term" value="C:membrane attack complex"/>
    <property type="evidence" value="ECO:0007669"/>
    <property type="project" value="UniProtKB-KW"/>
</dbReference>
<dbReference type="GO" id="GO:0005576">
    <property type="term" value="C:extracellular region"/>
    <property type="evidence" value="ECO:0007669"/>
    <property type="project" value="UniProtKB-SubCell"/>
</dbReference>
<dbReference type="SUPFAM" id="SSF82895">
    <property type="entry name" value="TSP-1 type 1 repeat"/>
    <property type="match status" value="2"/>
</dbReference>
<dbReference type="InterPro" id="IPR020864">
    <property type="entry name" value="MACPF"/>
</dbReference>
<dbReference type="InterPro" id="IPR002172">
    <property type="entry name" value="LDrepeatLR_classA_rpt"/>
</dbReference>
<evidence type="ECO:0000256" key="1">
    <source>
        <dbReference type="ARBA" id="ARBA00004276"/>
    </source>
</evidence>
<proteinExistence type="inferred from homology"/>
<dbReference type="InterPro" id="IPR020863">
    <property type="entry name" value="MACPF_CS"/>
</dbReference>
<evidence type="ECO:0000256" key="16">
    <source>
        <dbReference type="ARBA" id="ARBA00023136"/>
    </source>
</evidence>
<protein>
    <submittedName>
        <fullName evidence="24">Complement component C8 alpha chain</fullName>
    </submittedName>
</protein>
<dbReference type="GO" id="GO:0031640">
    <property type="term" value="P:killing of cells of another organism"/>
    <property type="evidence" value="ECO:0007669"/>
    <property type="project" value="UniProtKB-KW"/>
</dbReference>
<dbReference type="CDD" id="cd00112">
    <property type="entry name" value="LDLa"/>
    <property type="match status" value="1"/>
</dbReference>
<keyword evidence="9" id="KW-0812">Transmembrane</keyword>
<evidence type="ECO:0000256" key="5">
    <source>
        <dbReference type="ARBA" id="ARBA00022525"/>
    </source>
</evidence>
<dbReference type="RefSeq" id="XP_020645515.2">
    <property type="nucleotide sequence ID" value="XM_020789856.2"/>
</dbReference>
<dbReference type="KEGG" id="pvt:110077117"/>
<evidence type="ECO:0000256" key="9">
    <source>
        <dbReference type="ARBA" id="ARBA00022692"/>
    </source>
</evidence>
<evidence type="ECO:0000256" key="17">
    <source>
        <dbReference type="ARBA" id="ARBA00023157"/>
    </source>
</evidence>
<comment type="caution">
    <text evidence="20">Lacks conserved residue(s) required for the propagation of feature annotation.</text>
</comment>
<keyword evidence="6" id="KW-0245">EGF-like domain</keyword>
<evidence type="ECO:0000256" key="21">
    <source>
        <dbReference type="SAM" id="SignalP"/>
    </source>
</evidence>
<evidence type="ECO:0000256" key="14">
    <source>
        <dbReference type="ARBA" id="ARBA00022875"/>
    </source>
</evidence>
<evidence type="ECO:0000256" key="11">
    <source>
        <dbReference type="ARBA" id="ARBA00022737"/>
    </source>
</evidence>
<keyword evidence="17 20" id="KW-1015">Disulfide bond</keyword>
<dbReference type="Gene3D" id="2.20.100.10">
    <property type="entry name" value="Thrombospondin type-1 (TSP1) repeat"/>
    <property type="match status" value="2"/>
</dbReference>
<evidence type="ECO:0000313" key="24">
    <source>
        <dbReference type="RefSeq" id="XP_020645515.2"/>
    </source>
</evidence>
<gene>
    <name evidence="24" type="primary">C8A</name>
</gene>
<dbReference type="Pfam" id="PF01823">
    <property type="entry name" value="MACPF"/>
    <property type="match status" value="1"/>
</dbReference>
<dbReference type="Pfam" id="PF00057">
    <property type="entry name" value="Ldl_recept_a"/>
    <property type="match status" value="1"/>
</dbReference>
<dbReference type="PROSITE" id="PS00279">
    <property type="entry name" value="MACPF_1"/>
    <property type="match status" value="1"/>
</dbReference>
<dbReference type="InterPro" id="IPR036055">
    <property type="entry name" value="LDL_receptor-like_sf"/>
</dbReference>
<dbReference type="InterPro" id="IPR036383">
    <property type="entry name" value="TSP1_rpt_sf"/>
</dbReference>
<accession>A0A6J0TES6</accession>
<dbReference type="GO" id="GO:0045087">
    <property type="term" value="P:innate immune response"/>
    <property type="evidence" value="ECO:0007669"/>
    <property type="project" value="UniProtKB-KW"/>
</dbReference>
<comment type="similarity">
    <text evidence="3">Belongs to the complement C6/C7/C8/C9 family.</text>
</comment>
<keyword evidence="14" id="KW-0180">Complement pathway</keyword>
<dbReference type="PROSITE" id="PS50092">
    <property type="entry name" value="TSP1"/>
    <property type="match status" value="2"/>
</dbReference>
<evidence type="ECO:0000256" key="12">
    <source>
        <dbReference type="ARBA" id="ARBA00022852"/>
    </source>
</evidence>
<keyword evidence="13" id="KW-0391">Immunity</keyword>
<dbReference type="InterPro" id="IPR048831">
    <property type="entry name" value="C8A_B_C6_EGF-like"/>
</dbReference>
<dbReference type="SUPFAM" id="SSF57424">
    <property type="entry name" value="LDL receptor-like module"/>
    <property type="match status" value="1"/>
</dbReference>
<evidence type="ECO:0000256" key="13">
    <source>
        <dbReference type="ARBA" id="ARBA00022859"/>
    </source>
</evidence>
<keyword evidence="10 21" id="KW-0732">Signal</keyword>
<dbReference type="InterPro" id="IPR023415">
    <property type="entry name" value="LDLR_class-A_CS"/>
</dbReference>
<evidence type="ECO:0000256" key="7">
    <source>
        <dbReference type="ARBA" id="ARBA00022537"/>
    </source>
</evidence>
<evidence type="ECO:0000256" key="20">
    <source>
        <dbReference type="PROSITE-ProRule" id="PRU00124"/>
    </source>
</evidence>
<feature type="domain" description="MACPF" evidence="22">
    <location>
        <begin position="148"/>
        <end position="512"/>
    </location>
</feature>
<dbReference type="GO" id="GO:0006958">
    <property type="term" value="P:complement activation, classical pathway"/>
    <property type="evidence" value="ECO:0007669"/>
    <property type="project" value="UniProtKB-KW"/>
</dbReference>
<dbReference type="Proteomes" id="UP001652642">
    <property type="component" value="Chromosome 4"/>
</dbReference>
<keyword evidence="8" id="KW-0399">Innate immunity</keyword>
<dbReference type="PRINTS" id="PR00764">
    <property type="entry name" value="COMPLEMENTC9"/>
</dbReference>
<evidence type="ECO:0000256" key="6">
    <source>
        <dbReference type="ARBA" id="ARBA00022536"/>
    </source>
</evidence>
<dbReference type="PROSITE" id="PS51412">
    <property type="entry name" value="MACPF_2"/>
    <property type="match status" value="1"/>
</dbReference>
<sequence length="598" mass="67154">MKMWFRLGKIFSPMILLIAYLLSCQDTAAVHSELTGLPSQRSKRQAGTPVPIDCQLSQWSEWTECFPCQGKKYRHRTLVQPAKYAGRRCTGSLWDQMDCVPSGTCAVSQDCGNDFRCEESGRCIKRHLVCNGEADCRDESDEVNCEDAESSCDQLDPIPGIARLAQGYNILTQQGAQLVYDTAYYGGQCESVYNGEWRELKYDATCEHLYYGDDEKYFRRPYNVHYYQFLAHADTGFSSEYFDDAKDLLNAIKRDTSWNAGFTFGISPPKAPVSLEIGFKLSKGKGTLKNITEYESKNLAFVRVRTKVQTARFKMRRTAIVLDEDMFQSLMDLPDQYNYGMYSQFINSYGTHFMTSGTMGGIFEYILVINKDKMLKEELSKESVNSCFGASIGINVPLQETLNVKANVSFDQCSKDASRDFDSTSSNSAIEDIIPLVQGGDAASIGRLMEGSSVNAYRYWGRSLKLNPAVIDFELMPIDEILRRTNLQHMEVKRKNMKRALDEYMTEFNACRCGPCQNNGEPMMVATTCDCECQKGAQGPACENTQRAGRPEHGSWSCWAPSTSCQAGTRRRTRQCTNPAPSNGGRMCVGKSEQVVAC</sequence>
<dbReference type="InterPro" id="IPR000884">
    <property type="entry name" value="TSP1_rpt"/>
</dbReference>
<evidence type="ECO:0000259" key="22">
    <source>
        <dbReference type="PROSITE" id="PS51412"/>
    </source>
</evidence>
<evidence type="ECO:0000256" key="19">
    <source>
        <dbReference type="ARBA" id="ARBA00023298"/>
    </source>
</evidence>
<keyword evidence="15" id="KW-0473">Membrane attack complex</keyword>
<feature type="disulfide bond" evidence="20">
    <location>
        <begin position="130"/>
        <end position="145"/>
    </location>
</feature>
<keyword evidence="23" id="KW-1185">Reference proteome</keyword>
<dbReference type="PANTHER" id="PTHR45742">
    <property type="entry name" value="COMPLEMENT COMPONENT C6"/>
    <property type="match status" value="1"/>
</dbReference>
<keyword evidence="18" id="KW-0325">Glycoprotein</keyword>
<keyword evidence="12" id="KW-0204">Cytolysis</keyword>
<keyword evidence="16" id="KW-0472">Membrane</keyword>
<feature type="signal peptide" evidence="21">
    <location>
        <begin position="1"/>
        <end position="29"/>
    </location>
</feature>
<reference evidence="24" key="1">
    <citation type="submission" date="2025-08" db="UniProtKB">
        <authorList>
            <consortium name="RefSeq"/>
        </authorList>
    </citation>
    <scope>IDENTIFICATION</scope>
</reference>
<feature type="disulfide bond" evidence="20">
    <location>
        <begin position="111"/>
        <end position="123"/>
    </location>
</feature>
<evidence type="ECO:0000256" key="18">
    <source>
        <dbReference type="ARBA" id="ARBA00023180"/>
    </source>
</evidence>
<evidence type="ECO:0000256" key="10">
    <source>
        <dbReference type="ARBA" id="ARBA00022729"/>
    </source>
</evidence>
<dbReference type="SMART" id="SM00192">
    <property type="entry name" value="LDLa"/>
    <property type="match status" value="1"/>
</dbReference>
<dbReference type="InParanoid" id="A0A6J0TES6"/>
<dbReference type="OrthoDB" id="6150863at2759"/>
<keyword evidence="7" id="KW-1052">Target cell membrane</keyword>
<comment type="subcellular location">
    <subcellularLocation>
        <location evidence="2">Secreted</location>
    </subcellularLocation>
    <subcellularLocation>
        <location evidence="1">Target cell membrane</location>
        <topology evidence="1">Multi-pass membrane protein</topology>
    </subcellularLocation>
</comment>
<evidence type="ECO:0000256" key="2">
    <source>
        <dbReference type="ARBA" id="ARBA00004613"/>
    </source>
</evidence>
<dbReference type="Gene3D" id="4.10.400.10">
    <property type="entry name" value="Low-density Lipoprotein Receptor"/>
    <property type="match status" value="1"/>
</dbReference>
<evidence type="ECO:0000313" key="23">
    <source>
        <dbReference type="Proteomes" id="UP001652642"/>
    </source>
</evidence>
<dbReference type="Pfam" id="PF21195">
    <property type="entry name" value="EGF_C8A_B_C6"/>
    <property type="match status" value="1"/>
</dbReference>